<accession>A0A2M7G5N7</accession>
<gene>
    <name evidence="1" type="ORF">COW36_08940</name>
</gene>
<organism evidence="1 2">
    <name type="scientific">bacterium (Candidatus Blackallbacteria) CG17_big_fil_post_rev_8_21_14_2_50_48_46</name>
    <dbReference type="NCBI Taxonomy" id="2014261"/>
    <lineage>
        <taxon>Bacteria</taxon>
        <taxon>Candidatus Blackallbacteria</taxon>
    </lineage>
</organism>
<reference evidence="1 2" key="1">
    <citation type="submission" date="2017-09" db="EMBL/GenBank/DDBJ databases">
        <title>Depth-based differentiation of microbial function through sediment-hosted aquifers and enrichment of novel symbionts in the deep terrestrial subsurface.</title>
        <authorList>
            <person name="Probst A.J."/>
            <person name="Ladd B."/>
            <person name="Jarett J.K."/>
            <person name="Geller-Mcgrath D.E."/>
            <person name="Sieber C.M."/>
            <person name="Emerson J.B."/>
            <person name="Anantharaman K."/>
            <person name="Thomas B.C."/>
            <person name="Malmstrom R."/>
            <person name="Stieglmeier M."/>
            <person name="Klingl A."/>
            <person name="Woyke T."/>
            <person name="Ryan C.M."/>
            <person name="Banfield J.F."/>
        </authorList>
    </citation>
    <scope>NUCLEOTIDE SEQUENCE [LARGE SCALE GENOMIC DNA]</scope>
    <source>
        <strain evidence="1">CG17_big_fil_post_rev_8_21_14_2_50_48_46</strain>
    </source>
</reference>
<dbReference type="EMBL" id="PFFQ01000024">
    <property type="protein sequence ID" value="PIW17294.1"/>
    <property type="molecule type" value="Genomic_DNA"/>
</dbReference>
<evidence type="ECO:0000313" key="1">
    <source>
        <dbReference type="EMBL" id="PIW17294.1"/>
    </source>
</evidence>
<name>A0A2M7G5N7_9BACT</name>
<evidence type="ECO:0000313" key="2">
    <source>
        <dbReference type="Proteomes" id="UP000231019"/>
    </source>
</evidence>
<protein>
    <submittedName>
        <fullName evidence="1">Uncharacterized protein</fullName>
    </submittedName>
</protein>
<dbReference type="AlphaFoldDB" id="A0A2M7G5N7"/>
<dbReference type="Proteomes" id="UP000231019">
    <property type="component" value="Unassembled WGS sequence"/>
</dbReference>
<sequence>MSRFFGLFPGGPSSAKSPPAQNTALSYVRFTGFAGFGSSNNRVFRWSTQEEISGSDILPVQSAANGDSFLIAKKGIYTIDKSFYPGVAVDVFIHFGDAIVNTVAYTATTIKRPKIFHAGYFDGMSWTGPIPAGKVIFTTAGAVPNNTYPLMNAITISRVR</sequence>
<proteinExistence type="predicted"/>
<comment type="caution">
    <text evidence="1">The sequence shown here is derived from an EMBL/GenBank/DDBJ whole genome shotgun (WGS) entry which is preliminary data.</text>
</comment>